<protein>
    <recommendedName>
        <fullName evidence="3">Solute-binding protein family 3/N-terminal domain-containing protein</fullName>
    </recommendedName>
</protein>
<dbReference type="RefSeq" id="WP_354600546.1">
    <property type="nucleotide sequence ID" value="NZ_JBEWZI010000006.1"/>
</dbReference>
<evidence type="ECO:0000313" key="1">
    <source>
        <dbReference type="EMBL" id="MET7014090.1"/>
    </source>
</evidence>
<dbReference type="Gene3D" id="3.40.190.10">
    <property type="entry name" value="Periplasmic binding protein-like II"/>
    <property type="match status" value="2"/>
</dbReference>
<name>A0ABV2TJK1_9RHOO</name>
<reference evidence="1 2" key="1">
    <citation type="submission" date="2024-07" db="EMBL/GenBank/DDBJ databases">
        <title>Uliginosibacterium flavum JJ3220;KACC:17644.</title>
        <authorList>
            <person name="Kim M.K."/>
        </authorList>
    </citation>
    <scope>NUCLEOTIDE SEQUENCE [LARGE SCALE GENOMIC DNA]</scope>
    <source>
        <strain evidence="1 2">KACC:17644</strain>
    </source>
</reference>
<evidence type="ECO:0008006" key="3">
    <source>
        <dbReference type="Google" id="ProtNLM"/>
    </source>
</evidence>
<accession>A0ABV2TJK1</accession>
<sequence>MRLFGENAGRQLLLGLLTLLGLISVPSVKAEDVLRRQRQDVGVERRNDYTNQVLTEAMRRTQKKFGPYRIEVSAGRGGRERLLLDMIDGEKFNTTVMASQPRWEQQLLPIWIPTDMGLSNYRIALTHRNAQARISAVQTLDQLKALRVGVGAAWSSRKVLDANGFNTVRGENFEPLLKMLTAERVDYFPRGMNEVFVEYDDRSKANPDLLIERDLVVEFPLPGYVFVSPKAPRLHQRLTEGLESMVHDGTLLKMVMNYHAEMIKRANFCSRRVFHIENPFLSDKTPLQRKELWFNPYDPKTGICPVSTQKNSRAAR</sequence>
<proteinExistence type="predicted"/>
<dbReference type="Proteomes" id="UP001549691">
    <property type="component" value="Unassembled WGS sequence"/>
</dbReference>
<dbReference type="SUPFAM" id="SSF53850">
    <property type="entry name" value="Periplasmic binding protein-like II"/>
    <property type="match status" value="1"/>
</dbReference>
<comment type="caution">
    <text evidence="1">The sequence shown here is derived from an EMBL/GenBank/DDBJ whole genome shotgun (WGS) entry which is preliminary data.</text>
</comment>
<dbReference type="EMBL" id="JBEWZI010000006">
    <property type="protein sequence ID" value="MET7014090.1"/>
    <property type="molecule type" value="Genomic_DNA"/>
</dbReference>
<evidence type="ECO:0000313" key="2">
    <source>
        <dbReference type="Proteomes" id="UP001549691"/>
    </source>
</evidence>
<gene>
    <name evidence="1" type="ORF">ABXR19_07795</name>
</gene>
<keyword evidence="2" id="KW-1185">Reference proteome</keyword>
<organism evidence="1 2">
    <name type="scientific">Uliginosibacterium flavum</name>
    <dbReference type="NCBI Taxonomy" id="1396831"/>
    <lineage>
        <taxon>Bacteria</taxon>
        <taxon>Pseudomonadati</taxon>
        <taxon>Pseudomonadota</taxon>
        <taxon>Betaproteobacteria</taxon>
        <taxon>Rhodocyclales</taxon>
        <taxon>Zoogloeaceae</taxon>
        <taxon>Uliginosibacterium</taxon>
    </lineage>
</organism>